<evidence type="ECO:0000313" key="8">
    <source>
        <dbReference type="EMBL" id="OUR92851.1"/>
    </source>
</evidence>
<keyword evidence="2 6" id="KW-0963">Cytoplasm</keyword>
<gene>
    <name evidence="6" type="primary">xseB</name>
    <name evidence="8" type="ORF">A9Q84_20265</name>
</gene>
<proteinExistence type="inferred from homology"/>
<dbReference type="Proteomes" id="UP000196531">
    <property type="component" value="Unassembled WGS sequence"/>
</dbReference>
<evidence type="ECO:0000313" key="9">
    <source>
        <dbReference type="Proteomes" id="UP000196531"/>
    </source>
</evidence>
<keyword evidence="7" id="KW-0175">Coiled coil</keyword>
<dbReference type="InterPro" id="IPR037004">
    <property type="entry name" value="Exonuc_VII_ssu_sf"/>
</dbReference>
<keyword evidence="4 6" id="KW-0378">Hydrolase</keyword>
<name>A0A1Y5F6V1_9BACT</name>
<dbReference type="EMBL" id="MAAO01000016">
    <property type="protein sequence ID" value="OUR92851.1"/>
    <property type="molecule type" value="Genomic_DNA"/>
</dbReference>
<dbReference type="GO" id="GO:0009318">
    <property type="term" value="C:exodeoxyribonuclease VII complex"/>
    <property type="evidence" value="ECO:0007669"/>
    <property type="project" value="UniProtKB-UniRule"/>
</dbReference>
<dbReference type="NCBIfam" id="TIGR01280">
    <property type="entry name" value="xseB"/>
    <property type="match status" value="1"/>
</dbReference>
<evidence type="ECO:0000256" key="7">
    <source>
        <dbReference type="SAM" id="Coils"/>
    </source>
</evidence>
<dbReference type="HAMAP" id="MF_00337">
    <property type="entry name" value="Exonuc_7_S"/>
    <property type="match status" value="1"/>
</dbReference>
<feature type="coiled-coil region" evidence="7">
    <location>
        <begin position="5"/>
        <end position="70"/>
    </location>
</feature>
<dbReference type="PANTHER" id="PTHR34137">
    <property type="entry name" value="EXODEOXYRIBONUCLEASE 7 SMALL SUBUNIT"/>
    <property type="match status" value="1"/>
</dbReference>
<dbReference type="GO" id="GO:0008855">
    <property type="term" value="F:exodeoxyribonuclease VII activity"/>
    <property type="evidence" value="ECO:0007669"/>
    <property type="project" value="UniProtKB-UniRule"/>
</dbReference>
<comment type="catalytic activity">
    <reaction evidence="6">
        <text>Exonucleolytic cleavage in either 5'- to 3'- or 3'- to 5'-direction to yield nucleoside 5'-phosphates.</text>
        <dbReference type="EC" id="3.1.11.6"/>
    </reaction>
</comment>
<comment type="function">
    <text evidence="6">Bidirectionally degrades single-stranded DNA into large acid-insoluble oligonucleotides, which are then degraded further into small acid-soluble oligonucleotides.</text>
</comment>
<accession>A0A1Y5F6V1</accession>
<evidence type="ECO:0000256" key="5">
    <source>
        <dbReference type="ARBA" id="ARBA00022839"/>
    </source>
</evidence>
<keyword evidence="3 6" id="KW-0540">Nuclease</keyword>
<organism evidence="8 9">
    <name type="scientific">Halobacteriovorax marinus</name>
    <dbReference type="NCBI Taxonomy" id="97084"/>
    <lineage>
        <taxon>Bacteria</taxon>
        <taxon>Pseudomonadati</taxon>
        <taxon>Bdellovibrionota</taxon>
        <taxon>Bacteriovoracia</taxon>
        <taxon>Bacteriovoracales</taxon>
        <taxon>Halobacteriovoraceae</taxon>
        <taxon>Halobacteriovorax</taxon>
    </lineage>
</organism>
<evidence type="ECO:0000256" key="2">
    <source>
        <dbReference type="ARBA" id="ARBA00022490"/>
    </source>
</evidence>
<dbReference type="EC" id="3.1.11.6" evidence="6"/>
<dbReference type="InterPro" id="IPR003761">
    <property type="entry name" value="Exonuc_VII_S"/>
</dbReference>
<dbReference type="GO" id="GO:0005829">
    <property type="term" value="C:cytosol"/>
    <property type="evidence" value="ECO:0007669"/>
    <property type="project" value="TreeGrafter"/>
</dbReference>
<protein>
    <recommendedName>
        <fullName evidence="6">Exodeoxyribonuclease 7 small subunit</fullName>
        <ecNumber evidence="6">3.1.11.6</ecNumber>
    </recommendedName>
    <alternativeName>
        <fullName evidence="6">Exodeoxyribonuclease VII small subunit</fullName>
        <shortName evidence="6">Exonuclease VII small subunit</shortName>
    </alternativeName>
</protein>
<evidence type="ECO:0000256" key="1">
    <source>
        <dbReference type="ARBA" id="ARBA00009998"/>
    </source>
</evidence>
<dbReference type="SUPFAM" id="SSF116842">
    <property type="entry name" value="XseB-like"/>
    <property type="match status" value="1"/>
</dbReference>
<evidence type="ECO:0000256" key="3">
    <source>
        <dbReference type="ARBA" id="ARBA00022722"/>
    </source>
</evidence>
<dbReference type="GO" id="GO:0006308">
    <property type="term" value="P:DNA catabolic process"/>
    <property type="evidence" value="ECO:0007669"/>
    <property type="project" value="UniProtKB-UniRule"/>
</dbReference>
<reference evidence="9" key="1">
    <citation type="journal article" date="2017" name="Proc. Natl. Acad. Sci. U.S.A.">
        <title>Simulation of Deepwater Horizon oil plume reveals substrate specialization within a complex community of hydrocarbon-degraders.</title>
        <authorList>
            <person name="Hu P."/>
            <person name="Dubinsky E.A."/>
            <person name="Probst A.J."/>
            <person name="Wang J."/>
            <person name="Sieber C.M.K."/>
            <person name="Tom L.M."/>
            <person name="Gardinali P."/>
            <person name="Banfield J.F."/>
            <person name="Atlas R.M."/>
            <person name="Andersen G.L."/>
        </authorList>
    </citation>
    <scope>NUCLEOTIDE SEQUENCE [LARGE SCALE GENOMIC DNA]</scope>
</reference>
<comment type="caution">
    <text evidence="8">The sequence shown here is derived from an EMBL/GenBank/DDBJ whole genome shotgun (WGS) entry which is preliminary data.</text>
</comment>
<dbReference type="Pfam" id="PF02609">
    <property type="entry name" value="Exonuc_VII_S"/>
    <property type="match status" value="1"/>
</dbReference>
<dbReference type="Gene3D" id="1.10.287.1040">
    <property type="entry name" value="Exonuclease VII, small subunit"/>
    <property type="match status" value="1"/>
</dbReference>
<dbReference type="PANTHER" id="PTHR34137:SF1">
    <property type="entry name" value="EXODEOXYRIBONUCLEASE 7 SMALL SUBUNIT"/>
    <property type="match status" value="1"/>
</dbReference>
<dbReference type="PIRSF" id="PIRSF006488">
    <property type="entry name" value="Exonuc_VII_S"/>
    <property type="match status" value="1"/>
</dbReference>
<evidence type="ECO:0000256" key="6">
    <source>
        <dbReference type="HAMAP-Rule" id="MF_00337"/>
    </source>
</evidence>
<keyword evidence="5 6" id="KW-0269">Exonuclease</keyword>
<dbReference type="AlphaFoldDB" id="A0A1Y5F6V1"/>
<comment type="subcellular location">
    <subcellularLocation>
        <location evidence="6">Cytoplasm</location>
    </subcellularLocation>
</comment>
<comment type="similarity">
    <text evidence="1 6">Belongs to the XseB family.</text>
</comment>
<comment type="subunit">
    <text evidence="6">Heterooligomer composed of large and small subunits.</text>
</comment>
<sequence>MTKEKKGFEESLEQLEALVSNLEDGDLSLDESIEKFEEGAKLYKFCKEQLGKAEKKITKLSESLKEVNLEE</sequence>
<evidence type="ECO:0000256" key="4">
    <source>
        <dbReference type="ARBA" id="ARBA00022801"/>
    </source>
</evidence>